<comment type="cofactor">
    <cofactor evidence="1">
        <name>FAD</name>
        <dbReference type="ChEBI" id="CHEBI:57692"/>
    </cofactor>
</comment>
<dbReference type="OrthoDB" id="415825at2759"/>
<sequence length="594" mass="65295">MELIALHRILMCRLALIAASLLAIATASNVQAASSNATLRHPRSTARTRLQSCLLQAGIEVVAADISTADLYFQASASDNVIYHYNPTLIAYPDSPSHVQQAVLCASEHSEAPIAARSGGHSFAGYGSGGMDGSVVIDLARLNSIVSHPNKGTVEVGPGARLGDVVKGLWHQGDAHRAISTGTCAGVGVGGLSLCGGFGPMSRKWGLTTDNILEADLVLANGTMVTVSEQRHRDLLWALRGSGSFFGIVTRFVFQSHDASSPVVSFEYRWAPSIDSVDKTIAVILAIQALSLEPNLSNDLGLHIQLRKPSQNDPQPSENRPISIELKGIYLGSAADWTKLQSKLKKQLSFQSAPQADFEDVKLRSYLQLMEDWDDFSKGEHKLDTESIHKQHNNFVTKSSLTLERNKGFDQKALRPLFQYIWDTSLTAGKDEELADGKHTFWAWNIYFELFGGGIPAHAQPKAKELSSFPHRDGLWLIQTAVGTVAHMDLAHTGHAYARELDSQVNRAIQAASLGRGGYSCYVDSELKEDEWKQLYYGPSIPRLEDIKIQVDPFNLFRNPQTLGTRKQIEARRNAKRHLDLLDSKAVSHRWSRL</sequence>
<evidence type="ECO:0000256" key="4">
    <source>
        <dbReference type="ARBA" id="ARBA00022827"/>
    </source>
</evidence>
<comment type="similarity">
    <text evidence="2">Belongs to the oxygen-dependent FAD-linked oxidoreductase family.</text>
</comment>
<evidence type="ECO:0000259" key="7">
    <source>
        <dbReference type="PROSITE" id="PS51387"/>
    </source>
</evidence>
<dbReference type="InterPro" id="IPR016169">
    <property type="entry name" value="FAD-bd_PCMH_sub2"/>
</dbReference>
<dbReference type="GO" id="GO:0016491">
    <property type="term" value="F:oxidoreductase activity"/>
    <property type="evidence" value="ECO:0007669"/>
    <property type="project" value="UniProtKB-KW"/>
</dbReference>
<keyword evidence="3" id="KW-0285">Flavoprotein</keyword>
<organism evidence="8 9">
    <name type="scientific">Ustilago trichophora</name>
    <dbReference type="NCBI Taxonomy" id="86804"/>
    <lineage>
        <taxon>Eukaryota</taxon>
        <taxon>Fungi</taxon>
        <taxon>Dikarya</taxon>
        <taxon>Basidiomycota</taxon>
        <taxon>Ustilaginomycotina</taxon>
        <taxon>Ustilaginomycetes</taxon>
        <taxon>Ustilaginales</taxon>
        <taxon>Ustilaginaceae</taxon>
        <taxon>Ustilago</taxon>
    </lineage>
</organism>
<evidence type="ECO:0000256" key="3">
    <source>
        <dbReference type="ARBA" id="ARBA00022630"/>
    </source>
</evidence>
<dbReference type="EMBL" id="OOIN01000034">
    <property type="protein sequence ID" value="SPO30562.1"/>
    <property type="molecule type" value="Genomic_DNA"/>
</dbReference>
<dbReference type="PANTHER" id="PTHR42973:SF39">
    <property type="entry name" value="FAD-BINDING PCMH-TYPE DOMAIN-CONTAINING PROTEIN"/>
    <property type="match status" value="1"/>
</dbReference>
<dbReference type="Pfam" id="PF01565">
    <property type="entry name" value="FAD_binding_4"/>
    <property type="match status" value="1"/>
</dbReference>
<dbReference type="InterPro" id="IPR016166">
    <property type="entry name" value="FAD-bd_PCMH"/>
</dbReference>
<evidence type="ECO:0000256" key="1">
    <source>
        <dbReference type="ARBA" id="ARBA00001974"/>
    </source>
</evidence>
<feature type="chain" id="PRO_5022836696" evidence="6">
    <location>
        <begin position="28"/>
        <end position="594"/>
    </location>
</feature>
<evidence type="ECO:0000256" key="6">
    <source>
        <dbReference type="SAM" id="SignalP"/>
    </source>
</evidence>
<dbReference type="InterPro" id="IPR006094">
    <property type="entry name" value="Oxid_FAD_bind_N"/>
</dbReference>
<dbReference type="GO" id="GO:0071949">
    <property type="term" value="F:FAD binding"/>
    <property type="evidence" value="ECO:0007669"/>
    <property type="project" value="InterPro"/>
</dbReference>
<evidence type="ECO:0000313" key="9">
    <source>
        <dbReference type="Proteomes" id="UP000324022"/>
    </source>
</evidence>
<dbReference type="Gene3D" id="3.40.462.20">
    <property type="match status" value="1"/>
</dbReference>
<feature type="signal peptide" evidence="6">
    <location>
        <begin position="1"/>
        <end position="27"/>
    </location>
</feature>
<evidence type="ECO:0000313" key="8">
    <source>
        <dbReference type="EMBL" id="SPO30562.1"/>
    </source>
</evidence>
<evidence type="ECO:0000256" key="2">
    <source>
        <dbReference type="ARBA" id="ARBA00005466"/>
    </source>
</evidence>
<accession>A0A5C3EJD3</accession>
<dbReference type="InterPro" id="IPR036318">
    <property type="entry name" value="FAD-bd_PCMH-like_sf"/>
</dbReference>
<dbReference type="PANTHER" id="PTHR42973">
    <property type="entry name" value="BINDING OXIDOREDUCTASE, PUTATIVE (AFU_ORTHOLOGUE AFUA_1G17690)-RELATED"/>
    <property type="match status" value="1"/>
</dbReference>
<dbReference type="SUPFAM" id="SSF56176">
    <property type="entry name" value="FAD-binding/transporter-associated domain-like"/>
    <property type="match status" value="1"/>
</dbReference>
<evidence type="ECO:0000256" key="5">
    <source>
        <dbReference type="ARBA" id="ARBA00023002"/>
    </source>
</evidence>
<proteinExistence type="inferred from homology"/>
<dbReference type="Pfam" id="PF08031">
    <property type="entry name" value="BBE"/>
    <property type="match status" value="1"/>
</dbReference>
<feature type="domain" description="FAD-binding PCMH-type" evidence="7">
    <location>
        <begin position="83"/>
        <end position="259"/>
    </location>
</feature>
<dbReference type="InterPro" id="IPR050416">
    <property type="entry name" value="FAD-linked_Oxidoreductase"/>
</dbReference>
<keyword evidence="6" id="KW-0732">Signal</keyword>
<reference evidence="8 9" key="1">
    <citation type="submission" date="2018-03" db="EMBL/GenBank/DDBJ databases">
        <authorList>
            <person name="Guldener U."/>
        </authorList>
    </citation>
    <scope>NUCLEOTIDE SEQUENCE [LARGE SCALE GENOMIC DNA]</scope>
    <source>
        <strain evidence="8 9">NBRC100155</strain>
    </source>
</reference>
<dbReference type="InterPro" id="IPR012951">
    <property type="entry name" value="BBE"/>
</dbReference>
<dbReference type="Proteomes" id="UP000324022">
    <property type="component" value="Unassembled WGS sequence"/>
</dbReference>
<keyword evidence="5" id="KW-0560">Oxidoreductase</keyword>
<protein>
    <submittedName>
        <fullName evidence="8">Related to 6-hydroxy-D-nicotine oxidase</fullName>
    </submittedName>
</protein>
<dbReference type="Gene3D" id="3.30.465.10">
    <property type="match status" value="1"/>
</dbReference>
<dbReference type="AlphaFoldDB" id="A0A5C3EJD3"/>
<keyword evidence="4" id="KW-0274">FAD</keyword>
<name>A0A5C3EJD3_9BASI</name>
<keyword evidence="9" id="KW-1185">Reference proteome</keyword>
<dbReference type="PROSITE" id="PS51387">
    <property type="entry name" value="FAD_PCMH"/>
    <property type="match status" value="1"/>
</dbReference>
<gene>
    <name evidence="8" type="ORF">UTRI_05179</name>
</gene>